<organism evidence="1 2">
    <name type="scientific">Coregonus suidteri</name>
    <dbReference type="NCBI Taxonomy" id="861788"/>
    <lineage>
        <taxon>Eukaryota</taxon>
        <taxon>Metazoa</taxon>
        <taxon>Chordata</taxon>
        <taxon>Craniata</taxon>
        <taxon>Vertebrata</taxon>
        <taxon>Euteleostomi</taxon>
        <taxon>Actinopterygii</taxon>
        <taxon>Neopterygii</taxon>
        <taxon>Teleostei</taxon>
        <taxon>Protacanthopterygii</taxon>
        <taxon>Salmoniformes</taxon>
        <taxon>Salmonidae</taxon>
        <taxon>Coregoninae</taxon>
        <taxon>Coregonus</taxon>
    </lineage>
</organism>
<gene>
    <name evidence="1" type="ORF">J4Q44_G00019870</name>
</gene>
<dbReference type="EMBL" id="JAGTTL010000002">
    <property type="protein sequence ID" value="KAK6326342.1"/>
    <property type="molecule type" value="Genomic_DNA"/>
</dbReference>
<dbReference type="AlphaFoldDB" id="A0AAN8MJ07"/>
<protein>
    <submittedName>
        <fullName evidence="1">Uncharacterized protein</fullName>
    </submittedName>
</protein>
<evidence type="ECO:0000313" key="2">
    <source>
        <dbReference type="Proteomes" id="UP001356427"/>
    </source>
</evidence>
<proteinExistence type="predicted"/>
<accession>A0AAN8MJ07</accession>
<keyword evidence="2" id="KW-1185">Reference proteome</keyword>
<evidence type="ECO:0000313" key="1">
    <source>
        <dbReference type="EMBL" id="KAK6326342.1"/>
    </source>
</evidence>
<dbReference type="Proteomes" id="UP001356427">
    <property type="component" value="Unassembled WGS sequence"/>
</dbReference>
<comment type="caution">
    <text evidence="1">The sequence shown here is derived from an EMBL/GenBank/DDBJ whole genome shotgun (WGS) entry which is preliminary data.</text>
</comment>
<sequence>MCNIKALPLPSFQWQRLVVEPTALAQMKSPVSRPLAQLKPAGSRPLTLQGSEFRLVLSLDGARVSLDPPWCCCLIQAGMGLSRTEVALQS</sequence>
<name>A0AAN8MJ07_9TELE</name>
<reference evidence="1 2" key="1">
    <citation type="submission" date="2021-04" db="EMBL/GenBank/DDBJ databases">
        <authorList>
            <person name="De Guttry C."/>
            <person name="Zahm M."/>
            <person name="Klopp C."/>
            <person name="Cabau C."/>
            <person name="Louis A."/>
            <person name="Berthelot C."/>
            <person name="Parey E."/>
            <person name="Roest Crollius H."/>
            <person name="Montfort J."/>
            <person name="Robinson-Rechavi M."/>
            <person name="Bucao C."/>
            <person name="Bouchez O."/>
            <person name="Gislard M."/>
            <person name="Lluch J."/>
            <person name="Milhes M."/>
            <person name="Lampietro C."/>
            <person name="Lopez Roques C."/>
            <person name="Donnadieu C."/>
            <person name="Braasch I."/>
            <person name="Desvignes T."/>
            <person name="Postlethwait J."/>
            <person name="Bobe J."/>
            <person name="Wedekind C."/>
            <person name="Guiguen Y."/>
        </authorList>
    </citation>
    <scope>NUCLEOTIDE SEQUENCE [LARGE SCALE GENOMIC DNA]</scope>
    <source>
        <strain evidence="1">Cs_M1</strain>
        <tissue evidence="1">Blood</tissue>
    </source>
</reference>